<dbReference type="Gene3D" id="3.40.50.1820">
    <property type="entry name" value="alpha/beta hydrolase"/>
    <property type="match status" value="1"/>
</dbReference>
<dbReference type="HOGENOM" id="CLU_032957_0_1_1"/>
<gene>
    <name evidence="3" type="ORF">CRE_23534</name>
</gene>
<name>E3MH88_CAERE</name>
<feature type="chain" id="PRO_5003174906" description="Fungal lipase-type domain-containing protein" evidence="1">
    <location>
        <begin position="23"/>
        <end position="344"/>
    </location>
</feature>
<dbReference type="SUPFAM" id="SSF53474">
    <property type="entry name" value="alpha/beta-Hydrolases"/>
    <property type="match status" value="1"/>
</dbReference>
<dbReference type="GO" id="GO:0006629">
    <property type="term" value="P:lipid metabolic process"/>
    <property type="evidence" value="ECO:0007669"/>
    <property type="project" value="InterPro"/>
</dbReference>
<dbReference type="STRING" id="31234.E3MH88"/>
<keyword evidence="4" id="KW-1185">Reference proteome</keyword>
<feature type="domain" description="Fungal lipase-type" evidence="2">
    <location>
        <begin position="96"/>
        <end position="230"/>
    </location>
</feature>
<reference evidence="3" key="1">
    <citation type="submission" date="2007-07" db="EMBL/GenBank/DDBJ databases">
        <title>PCAP assembly of the Caenorhabditis remanei genome.</title>
        <authorList>
            <consortium name="The Caenorhabditis remanei Sequencing Consortium"/>
            <person name="Wilson R.K."/>
        </authorList>
    </citation>
    <scope>NUCLEOTIDE SEQUENCE [LARGE SCALE GENOMIC DNA]</scope>
    <source>
        <strain evidence="3">PB4641</strain>
    </source>
</reference>
<dbReference type="InterPro" id="IPR029058">
    <property type="entry name" value="AB_hydrolase_fold"/>
</dbReference>
<protein>
    <recommendedName>
        <fullName evidence="2">Fungal lipase-type domain-containing protein</fullName>
    </recommendedName>
</protein>
<dbReference type="EMBL" id="DS268444">
    <property type="protein sequence ID" value="EFP01835.1"/>
    <property type="molecule type" value="Genomic_DNA"/>
</dbReference>
<evidence type="ECO:0000256" key="1">
    <source>
        <dbReference type="SAM" id="SignalP"/>
    </source>
</evidence>
<sequence length="344" mass="39148">MKIYKINVFVIILAALFDVVTPIFTEIDGIYNETEARVLFELVAAVHNSDPQFCLKSAFKNPAIRPKLIKHHHIRCDYLNSDCTFALFELPGSQIVVAIRGTRTMSQFFFETMSAFVPDTSFHGLGEINSYFSMTHRAVWAEIQKHLTHNNYSNHDVIFTGHSLGGSLAALSAFETVLTGIRETNQVKVVTLAEPRTGNMVFAKNFDRRVKYSFRIINGIDVLAHLPPCHKDYRFWPRVDLPCDPRSRTGPYHHSTEIWYPDGMNETARYIVCNGSQGEELFCSDRVHVTVANLGKGITDHRKYFGKMVTQYGNSNCNRNRTFDENEGFLGKVKVISELIKKIV</sequence>
<dbReference type="InterPro" id="IPR002921">
    <property type="entry name" value="Fungal_lipase-type"/>
</dbReference>
<dbReference type="FunCoup" id="E3MH88">
    <property type="interactions" value="4"/>
</dbReference>
<dbReference type="OMA" id="GITDHRK"/>
<dbReference type="eggNOG" id="KOG4569">
    <property type="taxonomic scope" value="Eukaryota"/>
</dbReference>
<dbReference type="CDD" id="cd00519">
    <property type="entry name" value="Lipase_3"/>
    <property type="match status" value="1"/>
</dbReference>
<evidence type="ECO:0000313" key="3">
    <source>
        <dbReference type="EMBL" id="EFP01835.1"/>
    </source>
</evidence>
<feature type="signal peptide" evidence="1">
    <location>
        <begin position="1"/>
        <end position="22"/>
    </location>
</feature>
<dbReference type="Proteomes" id="UP000008281">
    <property type="component" value="Unassembled WGS sequence"/>
</dbReference>
<evidence type="ECO:0000313" key="4">
    <source>
        <dbReference type="Proteomes" id="UP000008281"/>
    </source>
</evidence>
<dbReference type="PANTHER" id="PTHR45908">
    <property type="entry name" value="PROTEIN CBG11750-RELATED"/>
    <property type="match status" value="1"/>
</dbReference>
<accession>E3MH88</accession>
<evidence type="ECO:0000259" key="2">
    <source>
        <dbReference type="Pfam" id="PF01764"/>
    </source>
</evidence>
<dbReference type="AlphaFoldDB" id="E3MH88"/>
<proteinExistence type="predicted"/>
<dbReference type="InParanoid" id="E3MH88"/>
<dbReference type="PANTHER" id="PTHR45908:SF5">
    <property type="entry name" value="FUNGAL LIPASE-LIKE DOMAIN-CONTAINING PROTEIN"/>
    <property type="match status" value="1"/>
</dbReference>
<keyword evidence="1" id="KW-0732">Signal</keyword>
<dbReference type="Pfam" id="PF01764">
    <property type="entry name" value="Lipase_3"/>
    <property type="match status" value="1"/>
</dbReference>
<dbReference type="OrthoDB" id="438440at2759"/>
<organism evidence="4">
    <name type="scientific">Caenorhabditis remanei</name>
    <name type="common">Caenorhabditis vulgaris</name>
    <dbReference type="NCBI Taxonomy" id="31234"/>
    <lineage>
        <taxon>Eukaryota</taxon>
        <taxon>Metazoa</taxon>
        <taxon>Ecdysozoa</taxon>
        <taxon>Nematoda</taxon>
        <taxon>Chromadorea</taxon>
        <taxon>Rhabditida</taxon>
        <taxon>Rhabditina</taxon>
        <taxon>Rhabditomorpha</taxon>
        <taxon>Rhabditoidea</taxon>
        <taxon>Rhabditidae</taxon>
        <taxon>Peloderinae</taxon>
        <taxon>Caenorhabditis</taxon>
    </lineage>
</organism>